<dbReference type="Proteomes" id="UP000051296">
    <property type="component" value="Unassembled WGS sequence"/>
</dbReference>
<reference evidence="1 2" key="1">
    <citation type="journal article" date="2015" name="Genome Announc.">
        <title>Expanding the biotechnology potential of lactobacilli through comparative genomics of 213 strains and associated genera.</title>
        <authorList>
            <person name="Sun Z."/>
            <person name="Harris H.M."/>
            <person name="McCann A."/>
            <person name="Guo C."/>
            <person name="Argimon S."/>
            <person name="Zhang W."/>
            <person name="Yang X."/>
            <person name="Jeffery I.B."/>
            <person name="Cooney J.C."/>
            <person name="Kagawa T.F."/>
            <person name="Liu W."/>
            <person name="Song Y."/>
            <person name="Salvetti E."/>
            <person name="Wrobel A."/>
            <person name="Rasinkangas P."/>
            <person name="Parkhill J."/>
            <person name="Rea M.C."/>
            <person name="O'Sullivan O."/>
            <person name="Ritari J."/>
            <person name="Douillard F.P."/>
            <person name="Paul Ross R."/>
            <person name="Yang R."/>
            <person name="Briner A.E."/>
            <person name="Felis G.E."/>
            <person name="de Vos W.M."/>
            <person name="Barrangou R."/>
            <person name="Klaenhammer T.R."/>
            <person name="Caufield P.W."/>
            <person name="Cui Y."/>
            <person name="Zhang H."/>
            <person name="O'Toole P.W."/>
        </authorList>
    </citation>
    <scope>NUCLEOTIDE SEQUENCE [LARGE SCALE GENOMIC DNA]</scope>
    <source>
        <strain evidence="1 2">DSM 20190</strain>
    </source>
</reference>
<sequence>MFLILSIGFFVLNRELNFELLADGHSMKLEVSNTLVCAFFALVTFIAAHKLNGK</sequence>
<dbReference type="AlphaFoldDB" id="A0A0R2G852"/>
<organism evidence="1 2">
    <name type="scientific">Weissella halotolerans DSM 20190</name>
    <dbReference type="NCBI Taxonomy" id="1123500"/>
    <lineage>
        <taxon>Bacteria</taxon>
        <taxon>Bacillati</taxon>
        <taxon>Bacillota</taxon>
        <taxon>Bacilli</taxon>
        <taxon>Lactobacillales</taxon>
        <taxon>Lactobacillaceae</taxon>
        <taxon>Weissella</taxon>
    </lineage>
</organism>
<protein>
    <submittedName>
        <fullName evidence="1">Uncharacterized protein</fullName>
    </submittedName>
</protein>
<dbReference type="EMBL" id="JQAX01000001">
    <property type="protein sequence ID" value="KRN33452.1"/>
    <property type="molecule type" value="Genomic_DNA"/>
</dbReference>
<comment type="caution">
    <text evidence="1">The sequence shown here is derived from an EMBL/GenBank/DDBJ whole genome shotgun (WGS) entry which is preliminary data.</text>
</comment>
<dbReference type="PATRIC" id="fig|1123500.6.peg.250"/>
<dbReference type="InParanoid" id="A0A0R2G852"/>
<gene>
    <name evidence="1" type="ORF">IV68_GL000252</name>
</gene>
<evidence type="ECO:0000313" key="2">
    <source>
        <dbReference type="Proteomes" id="UP000051296"/>
    </source>
</evidence>
<accession>A0A0R2G852</accession>
<proteinExistence type="predicted"/>
<keyword evidence="2" id="KW-1185">Reference proteome</keyword>
<evidence type="ECO:0000313" key="1">
    <source>
        <dbReference type="EMBL" id="KRN33452.1"/>
    </source>
</evidence>
<name>A0A0R2G852_9LACO</name>